<dbReference type="Gene3D" id="1.50.10.140">
    <property type="match status" value="1"/>
</dbReference>
<feature type="domain" description="Glycoamylase-like" evidence="1">
    <location>
        <begin position="313"/>
        <end position="532"/>
    </location>
</feature>
<dbReference type="RefSeq" id="WP_419194335.1">
    <property type="nucleotide sequence ID" value="NZ_SJPJ01000001.1"/>
</dbReference>
<name>A0A5C5Z2R0_9BACT</name>
<proteinExistence type="predicted"/>
<reference evidence="2 3" key="1">
    <citation type="submission" date="2019-02" db="EMBL/GenBank/DDBJ databases">
        <title>Deep-cultivation of Planctomycetes and their phenomic and genomic characterization uncovers novel biology.</title>
        <authorList>
            <person name="Wiegand S."/>
            <person name="Jogler M."/>
            <person name="Boedeker C."/>
            <person name="Pinto D."/>
            <person name="Vollmers J."/>
            <person name="Rivas-Marin E."/>
            <person name="Kohn T."/>
            <person name="Peeters S.H."/>
            <person name="Heuer A."/>
            <person name="Rast P."/>
            <person name="Oberbeckmann S."/>
            <person name="Bunk B."/>
            <person name="Jeske O."/>
            <person name="Meyerdierks A."/>
            <person name="Storesund J.E."/>
            <person name="Kallscheuer N."/>
            <person name="Luecker S."/>
            <person name="Lage O.M."/>
            <person name="Pohl T."/>
            <person name="Merkel B.J."/>
            <person name="Hornburger P."/>
            <person name="Mueller R.-W."/>
            <person name="Bruemmer F."/>
            <person name="Labrenz M."/>
            <person name="Spormann A.M."/>
            <person name="Op Den Camp H."/>
            <person name="Overmann J."/>
            <person name="Amann R."/>
            <person name="Jetten M.S.M."/>
            <person name="Mascher T."/>
            <person name="Medema M.H."/>
            <person name="Devos D.P."/>
            <person name="Kaster A.-K."/>
            <person name="Ovreas L."/>
            <person name="Rohde M."/>
            <person name="Galperin M.Y."/>
            <person name="Jogler C."/>
        </authorList>
    </citation>
    <scope>NUCLEOTIDE SEQUENCE [LARGE SCALE GENOMIC DNA]</scope>
    <source>
        <strain evidence="2 3">CA13</strain>
    </source>
</reference>
<evidence type="ECO:0000313" key="2">
    <source>
        <dbReference type="EMBL" id="TWT81618.1"/>
    </source>
</evidence>
<dbReference type="Pfam" id="PF10091">
    <property type="entry name" value="Glycoamylase"/>
    <property type="match status" value="1"/>
</dbReference>
<dbReference type="Gene3D" id="2.60.40.10">
    <property type="entry name" value="Immunoglobulins"/>
    <property type="match status" value="1"/>
</dbReference>
<dbReference type="InterPro" id="IPR019282">
    <property type="entry name" value="Glycoamylase-like_cons_dom"/>
</dbReference>
<organism evidence="2 3">
    <name type="scientific">Novipirellula herctigrandis</name>
    <dbReference type="NCBI Taxonomy" id="2527986"/>
    <lineage>
        <taxon>Bacteria</taxon>
        <taxon>Pseudomonadati</taxon>
        <taxon>Planctomycetota</taxon>
        <taxon>Planctomycetia</taxon>
        <taxon>Pirellulales</taxon>
        <taxon>Pirellulaceae</taxon>
        <taxon>Novipirellula</taxon>
    </lineage>
</organism>
<accession>A0A5C5Z2R0</accession>
<sequence length="548" mass="62613">MLFDSFLLHANKCLLVIVAFCVPAIFVGSLSANGQPTGLRAEGHDCRIDLVWDRASDSDQDRFNVYRADHANGPWIKLNSRPHAIHVYSDFIGENNRTYYYRVTQLAAETRAKSRGVAKDRSIESAASEVAIAKSREMNDEEFLDSMQKACFRYFWEFGHPISGLAREGFTHPRSTTTTGGTGFGMITIMVGADRGFVTRERAAKRLLKMVTFLEEKAERYHGLWPHHLRGDTGETIPFAGREDNGGDIVESAFLFEGMLTIREYFDRESPLENELRKRITRLWEQAEWSWYLQPGDKMLTWHWSKEYGFIKNHKVSGFNECMIAYLLAMASPTYPIPADCYYLGWVGNAKRYVNGNTYYGIMQPVGKPYGGPLFFTHYSYIGLDPHQLTDAFTNYYENNRAISLIHQRYAMTHPNQRRGYSKLVWGLTASQNPRGYKAHAPGFKSDRDDGTIAPTAAISAFPYTPDESMATLKYYYYEMAPQIWGPFGFHDAFNRGDDWVSSNYLAIDQGPMAPMIENHRTGLPWKMFMKSDVAKTILEKIEEAHLP</sequence>
<dbReference type="AlphaFoldDB" id="A0A5C5Z2R0"/>
<dbReference type="EMBL" id="SJPJ01000001">
    <property type="protein sequence ID" value="TWT81618.1"/>
    <property type="molecule type" value="Genomic_DNA"/>
</dbReference>
<keyword evidence="3" id="KW-1185">Reference proteome</keyword>
<dbReference type="Proteomes" id="UP000315010">
    <property type="component" value="Unassembled WGS sequence"/>
</dbReference>
<comment type="caution">
    <text evidence="2">The sequence shown here is derived from an EMBL/GenBank/DDBJ whole genome shotgun (WGS) entry which is preliminary data.</text>
</comment>
<evidence type="ECO:0000313" key="3">
    <source>
        <dbReference type="Proteomes" id="UP000315010"/>
    </source>
</evidence>
<evidence type="ECO:0000259" key="1">
    <source>
        <dbReference type="Pfam" id="PF10091"/>
    </source>
</evidence>
<gene>
    <name evidence="2" type="ORF">CA13_30710</name>
</gene>
<protein>
    <recommendedName>
        <fullName evidence="1">Glycoamylase-like domain-containing protein</fullName>
    </recommendedName>
</protein>
<dbReference type="InterPro" id="IPR013783">
    <property type="entry name" value="Ig-like_fold"/>
</dbReference>